<reference evidence="3" key="1">
    <citation type="submission" date="2025-08" db="UniProtKB">
        <authorList>
            <consortium name="Ensembl"/>
        </authorList>
    </citation>
    <scope>IDENTIFICATION</scope>
</reference>
<proteinExistence type="predicted"/>
<dbReference type="Ensembl" id="ENSCCRT00010008206.1">
    <property type="protein sequence ID" value="ENSCCRP00010007570.1"/>
    <property type="gene ID" value="ENSCCRG00010003209.1"/>
</dbReference>
<protein>
    <recommendedName>
        <fullName evidence="2">RING/Ubox-like zinc-binding domain-containing protein</fullName>
    </recommendedName>
</protein>
<keyword evidence="4" id="KW-1185">Reference proteome</keyword>
<dbReference type="GO" id="GO:0005829">
    <property type="term" value="C:cytosol"/>
    <property type="evidence" value="ECO:0007669"/>
    <property type="project" value="InterPro"/>
</dbReference>
<sequence>MITSHLCFLQEFYLKCAAHPTCDNDTSAALDLIMPNTRRVPCIACTDASPCLPGLWCWSFSVNCLECFHLYCVTRLNERQTPHQSLTRCISLYLPLSCLCTQSFVLLQFFSFRFLFH</sequence>
<dbReference type="InterPro" id="IPR041170">
    <property type="entry name" value="Znf-RING_14"/>
</dbReference>
<organism evidence="3 4">
    <name type="scientific">Cyprinus carpio</name>
    <name type="common">Common carp</name>
    <dbReference type="NCBI Taxonomy" id="7962"/>
    <lineage>
        <taxon>Eukaryota</taxon>
        <taxon>Metazoa</taxon>
        <taxon>Chordata</taxon>
        <taxon>Craniata</taxon>
        <taxon>Vertebrata</taxon>
        <taxon>Euteleostomi</taxon>
        <taxon>Actinopterygii</taxon>
        <taxon>Neopterygii</taxon>
        <taxon>Teleostei</taxon>
        <taxon>Ostariophysi</taxon>
        <taxon>Cypriniformes</taxon>
        <taxon>Cyprinidae</taxon>
        <taxon>Cyprininae</taxon>
        <taxon>Cyprinus</taxon>
    </lineage>
</organism>
<dbReference type="Pfam" id="PF17978">
    <property type="entry name" value="zf-RING_14"/>
    <property type="match status" value="1"/>
</dbReference>
<keyword evidence="1" id="KW-0812">Transmembrane</keyword>
<dbReference type="GO" id="GO:0004842">
    <property type="term" value="F:ubiquitin-protein transferase activity"/>
    <property type="evidence" value="ECO:0007669"/>
    <property type="project" value="InterPro"/>
</dbReference>
<feature type="domain" description="RING/Ubox-like zinc-binding" evidence="2">
    <location>
        <begin position="32"/>
        <end position="114"/>
    </location>
</feature>
<dbReference type="InterPro" id="IPR003977">
    <property type="entry name" value="Parkin"/>
</dbReference>
<dbReference type="PRINTS" id="PR01475">
    <property type="entry name" value="PARKIN"/>
</dbReference>
<keyword evidence="1" id="KW-0472">Membrane</keyword>
<dbReference type="GO" id="GO:0005739">
    <property type="term" value="C:mitochondrion"/>
    <property type="evidence" value="ECO:0007669"/>
    <property type="project" value="InterPro"/>
</dbReference>
<evidence type="ECO:0000313" key="3">
    <source>
        <dbReference type="Ensembl" id="ENSCCRP00010007570.1"/>
    </source>
</evidence>
<keyword evidence="1" id="KW-1133">Transmembrane helix</keyword>
<dbReference type="AlphaFoldDB" id="A0A8C1GEC9"/>
<evidence type="ECO:0000313" key="4">
    <source>
        <dbReference type="Proteomes" id="UP000694427"/>
    </source>
</evidence>
<dbReference type="Proteomes" id="UP000694427">
    <property type="component" value="Unplaced"/>
</dbReference>
<accession>A0A8C1GEC9</accession>
<feature type="transmembrane region" description="Helical" evidence="1">
    <location>
        <begin position="92"/>
        <end position="116"/>
    </location>
</feature>
<reference evidence="3" key="2">
    <citation type="submission" date="2025-09" db="UniProtKB">
        <authorList>
            <consortium name="Ensembl"/>
        </authorList>
    </citation>
    <scope>IDENTIFICATION</scope>
</reference>
<evidence type="ECO:0000259" key="2">
    <source>
        <dbReference type="Pfam" id="PF17978"/>
    </source>
</evidence>
<evidence type="ECO:0000256" key="1">
    <source>
        <dbReference type="SAM" id="Phobius"/>
    </source>
</evidence>
<name>A0A8C1GEC9_CYPCA</name>